<keyword evidence="5 7" id="KW-1133">Transmembrane helix</keyword>
<gene>
    <name evidence="8" type="ORF">H9943_05595</name>
</gene>
<reference evidence="8" key="2">
    <citation type="submission" date="2021-04" db="EMBL/GenBank/DDBJ databases">
        <authorList>
            <person name="Gilroy R."/>
        </authorList>
    </citation>
    <scope>NUCLEOTIDE SEQUENCE</scope>
    <source>
        <strain evidence="8">ChiBcec8-14828</strain>
    </source>
</reference>
<dbReference type="InterPro" id="IPR048279">
    <property type="entry name" value="MdtK-like"/>
</dbReference>
<feature type="transmembrane region" description="Helical" evidence="7">
    <location>
        <begin position="398"/>
        <end position="419"/>
    </location>
</feature>
<keyword evidence="6 7" id="KW-0472">Membrane</keyword>
<dbReference type="GO" id="GO:0005886">
    <property type="term" value="C:plasma membrane"/>
    <property type="evidence" value="ECO:0007669"/>
    <property type="project" value="UniProtKB-SubCell"/>
</dbReference>
<evidence type="ECO:0000256" key="5">
    <source>
        <dbReference type="ARBA" id="ARBA00022989"/>
    </source>
</evidence>
<dbReference type="Pfam" id="PF01554">
    <property type="entry name" value="MatE"/>
    <property type="match status" value="2"/>
</dbReference>
<feature type="transmembrane region" description="Helical" evidence="7">
    <location>
        <begin position="57"/>
        <end position="80"/>
    </location>
</feature>
<keyword evidence="4 7" id="KW-0812">Transmembrane</keyword>
<feature type="transmembrane region" description="Helical" evidence="7">
    <location>
        <begin position="425"/>
        <end position="444"/>
    </location>
</feature>
<dbReference type="NCBIfam" id="TIGR00797">
    <property type="entry name" value="matE"/>
    <property type="match status" value="1"/>
</dbReference>
<feature type="transmembrane region" description="Helical" evidence="7">
    <location>
        <begin position="145"/>
        <end position="169"/>
    </location>
</feature>
<sequence length="466" mass="50344">MQDAAAKPAEYQNPIVTGVIWKQLLMFFFPILLGTFFQQLYNTVDAVIVGQFVGKQALAAVGGVTGTLINLLVNLFVGIASGTTVVVAQKYGAADHDGLRLTVHTSVAMAFVGGALLMLIGFAAARPALAAMGTPQDVMEYAATYMTVYLTGVIPSFLYNIGAGVLRAVGDTKRPLYFLIVACLCNIVLDILFVVVLHLGVLGVGIATVISQVVSAVLVVLALMRTPHSFRLNWREVRFQRAALLAVLAIGIPAGIQSNMYAISNVLIQAGMNSFGTDVVAAWTAFGKIDGFFWMISGAYGISITTFVGQNFGAGRIDRVKKSVRVCTLMTMLTAALFSIIMCGFSAPLLGIFTDDAQVVELGKVMISYMSPYYVAFVLVEILSGAIRGCGDALKPMIITGSGICLLRVVWLFTVLPYYPSFTTILVSYPVSWVLTSILFLIYYRRGRWLRPKNETTAVQEETAHE</sequence>
<feature type="transmembrane region" description="Helical" evidence="7">
    <location>
        <begin position="176"/>
        <end position="196"/>
    </location>
</feature>
<protein>
    <submittedName>
        <fullName evidence="8">MATE family efflux transporter</fullName>
    </submittedName>
</protein>
<proteinExistence type="predicted"/>
<evidence type="ECO:0000256" key="7">
    <source>
        <dbReference type="SAM" id="Phobius"/>
    </source>
</evidence>
<evidence type="ECO:0000313" key="8">
    <source>
        <dbReference type="EMBL" id="HJB39853.1"/>
    </source>
</evidence>
<evidence type="ECO:0000256" key="3">
    <source>
        <dbReference type="ARBA" id="ARBA00022475"/>
    </source>
</evidence>
<dbReference type="GO" id="GO:0015297">
    <property type="term" value="F:antiporter activity"/>
    <property type="evidence" value="ECO:0007669"/>
    <property type="project" value="InterPro"/>
</dbReference>
<dbReference type="EMBL" id="DWYA01000052">
    <property type="protein sequence ID" value="HJB39853.1"/>
    <property type="molecule type" value="Genomic_DNA"/>
</dbReference>
<feature type="transmembrane region" description="Helical" evidence="7">
    <location>
        <begin position="101"/>
        <end position="125"/>
    </location>
</feature>
<evidence type="ECO:0000256" key="1">
    <source>
        <dbReference type="ARBA" id="ARBA00004651"/>
    </source>
</evidence>
<feature type="transmembrane region" description="Helical" evidence="7">
    <location>
        <begin position="292"/>
        <end position="314"/>
    </location>
</feature>
<comment type="subcellular location">
    <subcellularLocation>
        <location evidence="1">Cell membrane</location>
        <topology evidence="1">Multi-pass membrane protein</topology>
    </subcellularLocation>
</comment>
<reference evidence="8" key="1">
    <citation type="journal article" date="2021" name="PeerJ">
        <title>Extensive microbial diversity within the chicken gut microbiome revealed by metagenomics and culture.</title>
        <authorList>
            <person name="Gilroy R."/>
            <person name="Ravi A."/>
            <person name="Getino M."/>
            <person name="Pursley I."/>
            <person name="Horton D.L."/>
            <person name="Alikhan N.F."/>
            <person name="Baker D."/>
            <person name="Gharbi K."/>
            <person name="Hall N."/>
            <person name="Watson M."/>
            <person name="Adriaenssens E.M."/>
            <person name="Foster-Nyarko E."/>
            <person name="Jarju S."/>
            <person name="Secka A."/>
            <person name="Antonio M."/>
            <person name="Oren A."/>
            <person name="Chaudhuri R.R."/>
            <person name="La Ragione R."/>
            <person name="Hildebrand F."/>
            <person name="Pallen M.J."/>
        </authorList>
    </citation>
    <scope>NUCLEOTIDE SEQUENCE</scope>
    <source>
        <strain evidence="8">ChiBcec8-14828</strain>
    </source>
</reference>
<dbReference type="GO" id="GO:0042910">
    <property type="term" value="F:xenobiotic transmembrane transporter activity"/>
    <property type="evidence" value="ECO:0007669"/>
    <property type="project" value="InterPro"/>
</dbReference>
<feature type="transmembrane region" description="Helical" evidence="7">
    <location>
        <begin position="202"/>
        <end position="223"/>
    </location>
</feature>
<dbReference type="PANTHER" id="PTHR43549">
    <property type="entry name" value="MULTIDRUG RESISTANCE PROTEIN YPNP-RELATED"/>
    <property type="match status" value="1"/>
</dbReference>
<feature type="transmembrane region" description="Helical" evidence="7">
    <location>
        <begin position="243"/>
        <end position="263"/>
    </location>
</feature>
<comment type="caution">
    <text evidence="8">The sequence shown here is derived from an EMBL/GenBank/DDBJ whole genome shotgun (WGS) entry which is preliminary data.</text>
</comment>
<dbReference type="InterPro" id="IPR052031">
    <property type="entry name" value="Membrane_Transporter-Flippase"/>
</dbReference>
<name>A0A9D2M2S1_9FIRM</name>
<evidence type="ECO:0000256" key="4">
    <source>
        <dbReference type="ARBA" id="ARBA00022692"/>
    </source>
</evidence>
<evidence type="ECO:0000256" key="6">
    <source>
        <dbReference type="ARBA" id="ARBA00023136"/>
    </source>
</evidence>
<dbReference type="PIRSF" id="PIRSF006603">
    <property type="entry name" value="DinF"/>
    <property type="match status" value="1"/>
</dbReference>
<dbReference type="PANTHER" id="PTHR43549:SF3">
    <property type="entry name" value="MULTIDRUG RESISTANCE PROTEIN YPNP-RELATED"/>
    <property type="match status" value="1"/>
</dbReference>
<feature type="transmembrane region" description="Helical" evidence="7">
    <location>
        <begin position="373"/>
        <end position="391"/>
    </location>
</feature>
<accession>A0A9D2M2S1</accession>
<feature type="transmembrane region" description="Helical" evidence="7">
    <location>
        <begin position="20"/>
        <end position="37"/>
    </location>
</feature>
<keyword evidence="3" id="KW-1003">Cell membrane</keyword>
<organism evidence="8 9">
    <name type="scientific">Candidatus Ruthenibacterium avium</name>
    <dbReference type="NCBI Taxonomy" id="2838751"/>
    <lineage>
        <taxon>Bacteria</taxon>
        <taxon>Bacillati</taxon>
        <taxon>Bacillota</taxon>
        <taxon>Clostridia</taxon>
        <taxon>Eubacteriales</taxon>
        <taxon>Oscillospiraceae</taxon>
        <taxon>Ruthenibacterium</taxon>
    </lineage>
</organism>
<dbReference type="AlphaFoldDB" id="A0A9D2M2S1"/>
<dbReference type="Proteomes" id="UP000824209">
    <property type="component" value="Unassembled WGS sequence"/>
</dbReference>
<dbReference type="CDD" id="cd13138">
    <property type="entry name" value="MATE_yoeA_like"/>
    <property type="match status" value="1"/>
</dbReference>
<keyword evidence="2" id="KW-0813">Transport</keyword>
<feature type="transmembrane region" description="Helical" evidence="7">
    <location>
        <begin position="326"/>
        <end position="353"/>
    </location>
</feature>
<evidence type="ECO:0000256" key="2">
    <source>
        <dbReference type="ARBA" id="ARBA00022448"/>
    </source>
</evidence>
<evidence type="ECO:0000313" key="9">
    <source>
        <dbReference type="Proteomes" id="UP000824209"/>
    </source>
</evidence>
<dbReference type="InterPro" id="IPR002528">
    <property type="entry name" value="MATE_fam"/>
</dbReference>